<dbReference type="WBParaSite" id="ES5_v2.g15594.t1">
    <property type="protein sequence ID" value="ES5_v2.g15594.t1"/>
    <property type="gene ID" value="ES5_v2.g15594"/>
</dbReference>
<sequence length="494" mass="56253">MEQIVLSVEYHGRRLNVWKEDNHGRYFVTPLCTMDPKSVKCDIDQFSPTNDYTFTFNVQLWDTLAATTIQVALLQQKGIDVKLSDIHPLPMQNVKLSVNREDMTSILKLNNRWQSHQSQQNNIIMDIGVKNKEFCDNMTKLAQADPGAFLSKTKLYFEFTMSTVQEVSKVLNITGKTVGKSDFFTTLKNDYSNANGEVILNSEDMNKLARDIYRTVEISDRETAGYIKSDEQDQIINHLLSEIKGQEVHSTGLYTNEWDSVFWDDIYARPDIQTEYFNETITYDSSKNHFKYDEAKDNEFRKKIEDRYSKITKSSGKGSAGFSFLEIGGSGGKGGENVDEGEHIDDHETKDKYTVSNDSLQEVINKNDVNVKWTGKKFTMKDLKLQRINTKTMQSLGEIYFKRIISSNSVTTQKLPILPDPIRNDNNPDKPPVYYEMLEKKVDALSANLKAEMTQINQRLATLEGGHEATKSRLSTLIECSHAASACTNLPIAQ</sequence>
<evidence type="ECO:0000313" key="2">
    <source>
        <dbReference type="WBParaSite" id="ES5_v2.g15594.t1"/>
    </source>
</evidence>
<evidence type="ECO:0000313" key="1">
    <source>
        <dbReference type="Proteomes" id="UP000887579"/>
    </source>
</evidence>
<dbReference type="Proteomes" id="UP000887579">
    <property type="component" value="Unplaced"/>
</dbReference>
<accession>A0AC34FEI6</accession>
<protein>
    <submittedName>
        <fullName evidence="2">Uncharacterized protein</fullName>
    </submittedName>
</protein>
<name>A0AC34FEI6_9BILA</name>
<reference evidence="2" key="1">
    <citation type="submission" date="2022-11" db="UniProtKB">
        <authorList>
            <consortium name="WormBaseParasite"/>
        </authorList>
    </citation>
    <scope>IDENTIFICATION</scope>
</reference>
<organism evidence="1 2">
    <name type="scientific">Panagrolaimus sp. ES5</name>
    <dbReference type="NCBI Taxonomy" id="591445"/>
    <lineage>
        <taxon>Eukaryota</taxon>
        <taxon>Metazoa</taxon>
        <taxon>Ecdysozoa</taxon>
        <taxon>Nematoda</taxon>
        <taxon>Chromadorea</taxon>
        <taxon>Rhabditida</taxon>
        <taxon>Tylenchina</taxon>
        <taxon>Panagrolaimomorpha</taxon>
        <taxon>Panagrolaimoidea</taxon>
        <taxon>Panagrolaimidae</taxon>
        <taxon>Panagrolaimus</taxon>
    </lineage>
</organism>
<proteinExistence type="predicted"/>